<dbReference type="SUPFAM" id="SSF51182">
    <property type="entry name" value="RmlC-like cupins"/>
    <property type="match status" value="1"/>
</dbReference>
<dbReference type="Proteomes" id="UP000184485">
    <property type="component" value="Unassembled WGS sequence"/>
</dbReference>
<dbReference type="GO" id="GO:0016853">
    <property type="term" value="F:isomerase activity"/>
    <property type="evidence" value="ECO:0007669"/>
    <property type="project" value="UniProtKB-KW"/>
</dbReference>
<keyword evidence="1" id="KW-0479">Metal-binding</keyword>
<evidence type="ECO:0000256" key="1">
    <source>
        <dbReference type="ARBA" id="ARBA00022723"/>
    </source>
</evidence>
<accession>A0A1M5PCH0</accession>
<protein>
    <submittedName>
        <fullName evidence="3">Mannose-6-phosphate isomerase</fullName>
    </submittedName>
</protein>
<sequence>MIIEHASTDLVPKPWGTHDLRPWAETGDEVGRVGEIWFRRRDPASPEPALLLKVLFTTERLSVQVHPDDDYARRIGLPNGKTEAWYVLASEPGGEVALGLKQSLTAAELRLAIVDGSLAEMIAWRDVHSGDAISVPAGTIHAIGAGLVVAEIQQRSDATFRMFDYGRGRTLQIDDALAVADGGPAAEAPAAYPLDEIRTVLVVSPYFVFELIQLPPETYWNIEAGLETWILVLDGHGRVGSLHAFAGRAFFLEGGEAPIESGHVGVRALVAYGSAVPRVDLLSISAARTRPVHRWRRRGPGWPRHRHHLTFGNRAVPI</sequence>
<keyword evidence="3" id="KW-0413">Isomerase</keyword>
<dbReference type="EMBL" id="FQUP01000011">
    <property type="protein sequence ID" value="SHG99418.1"/>
    <property type="molecule type" value="Genomic_DNA"/>
</dbReference>
<evidence type="ECO:0000256" key="2">
    <source>
        <dbReference type="ARBA" id="ARBA00022833"/>
    </source>
</evidence>
<keyword evidence="2" id="KW-0862">Zinc</keyword>
<dbReference type="InterPro" id="IPR011051">
    <property type="entry name" value="RmlC_Cupin_sf"/>
</dbReference>
<proteinExistence type="predicted"/>
<dbReference type="Gene3D" id="2.60.120.10">
    <property type="entry name" value="Jelly Rolls"/>
    <property type="match status" value="1"/>
</dbReference>
<dbReference type="GO" id="GO:0046872">
    <property type="term" value="F:metal ion binding"/>
    <property type="evidence" value="ECO:0007669"/>
    <property type="project" value="UniProtKB-KW"/>
</dbReference>
<dbReference type="STRING" id="1122133.SAMN02745157_0125"/>
<organism evidence="3 4">
    <name type="scientific">Kaistia soli DSM 19436</name>
    <dbReference type="NCBI Taxonomy" id="1122133"/>
    <lineage>
        <taxon>Bacteria</taxon>
        <taxon>Pseudomonadati</taxon>
        <taxon>Pseudomonadota</taxon>
        <taxon>Alphaproteobacteria</taxon>
        <taxon>Hyphomicrobiales</taxon>
        <taxon>Kaistiaceae</taxon>
        <taxon>Kaistia</taxon>
    </lineage>
</organism>
<evidence type="ECO:0000313" key="3">
    <source>
        <dbReference type="EMBL" id="SHG99418.1"/>
    </source>
</evidence>
<dbReference type="InterPro" id="IPR014710">
    <property type="entry name" value="RmlC-like_jellyroll"/>
</dbReference>
<dbReference type="InterPro" id="IPR051804">
    <property type="entry name" value="Carb_Metab_Reg_Kinase/Isom"/>
</dbReference>
<name>A0A1M5PCH0_9HYPH</name>
<dbReference type="RefSeq" id="WP_073058632.1">
    <property type="nucleotide sequence ID" value="NZ_FQUP01000011.1"/>
</dbReference>
<dbReference type="PANTHER" id="PTHR42742">
    <property type="entry name" value="TRANSCRIPTIONAL REPRESSOR MPRA"/>
    <property type="match status" value="1"/>
</dbReference>
<evidence type="ECO:0000313" key="4">
    <source>
        <dbReference type="Proteomes" id="UP000184485"/>
    </source>
</evidence>
<gene>
    <name evidence="3" type="ORF">SAMN02745157_0125</name>
</gene>
<dbReference type="PANTHER" id="PTHR42742:SF3">
    <property type="entry name" value="FRUCTOKINASE"/>
    <property type="match status" value="1"/>
</dbReference>
<dbReference type="AlphaFoldDB" id="A0A1M5PCH0"/>
<dbReference type="CDD" id="cd07010">
    <property type="entry name" value="cupin_PMI_type_I_N_bac"/>
    <property type="match status" value="1"/>
</dbReference>
<keyword evidence="4" id="KW-1185">Reference proteome</keyword>
<reference evidence="3 4" key="1">
    <citation type="submission" date="2016-11" db="EMBL/GenBank/DDBJ databases">
        <authorList>
            <person name="Jaros S."/>
            <person name="Januszkiewicz K."/>
            <person name="Wedrychowicz H."/>
        </authorList>
    </citation>
    <scope>NUCLEOTIDE SEQUENCE [LARGE SCALE GENOMIC DNA]</scope>
    <source>
        <strain evidence="3 4">DSM 19436</strain>
    </source>
</reference>